<dbReference type="AlphaFoldDB" id="A0A1G7Z3W2"/>
<protein>
    <recommendedName>
        <fullName evidence="3">CopG family transcriptional regulator</fullName>
    </recommendedName>
</protein>
<gene>
    <name evidence="1" type="ORF">SAMN05421505_110174</name>
</gene>
<proteinExistence type="predicted"/>
<reference evidence="1 2" key="1">
    <citation type="submission" date="2016-10" db="EMBL/GenBank/DDBJ databases">
        <authorList>
            <person name="de Groot N.N."/>
        </authorList>
    </citation>
    <scope>NUCLEOTIDE SEQUENCE [LARGE SCALE GENOMIC DNA]</scope>
    <source>
        <strain evidence="1 2">CPCC 201354</strain>
    </source>
</reference>
<accession>A0A1G7Z3W2</accession>
<name>A0A1G7Z3W2_9ACTN</name>
<organism evidence="1 2">
    <name type="scientific">Sinosporangium album</name>
    <dbReference type="NCBI Taxonomy" id="504805"/>
    <lineage>
        <taxon>Bacteria</taxon>
        <taxon>Bacillati</taxon>
        <taxon>Actinomycetota</taxon>
        <taxon>Actinomycetes</taxon>
        <taxon>Streptosporangiales</taxon>
        <taxon>Streptosporangiaceae</taxon>
        <taxon>Sinosporangium</taxon>
    </lineage>
</organism>
<dbReference type="Proteomes" id="UP000198923">
    <property type="component" value="Unassembled WGS sequence"/>
</dbReference>
<sequence>MANGTKKFSVTIPEDLAETVQARIGRASFSAYVSEALARQVEQDNLRDLIASAEAEHGPVDRAEVDAKRAILRGEAESTGYSRPPAA</sequence>
<evidence type="ECO:0000313" key="2">
    <source>
        <dbReference type="Proteomes" id="UP000198923"/>
    </source>
</evidence>
<keyword evidence="2" id="KW-1185">Reference proteome</keyword>
<dbReference type="EMBL" id="FNCN01000010">
    <property type="protein sequence ID" value="SDH03186.1"/>
    <property type="molecule type" value="Genomic_DNA"/>
</dbReference>
<evidence type="ECO:0000313" key="1">
    <source>
        <dbReference type="EMBL" id="SDH03186.1"/>
    </source>
</evidence>
<dbReference type="OrthoDB" id="3216306at2"/>
<dbReference type="STRING" id="504805.SAMN05421505_110174"/>
<dbReference type="RefSeq" id="WP_093170710.1">
    <property type="nucleotide sequence ID" value="NZ_FNCN01000010.1"/>
</dbReference>
<evidence type="ECO:0008006" key="3">
    <source>
        <dbReference type="Google" id="ProtNLM"/>
    </source>
</evidence>